<reference evidence="1" key="1">
    <citation type="submission" date="2023-07" db="EMBL/GenBank/DDBJ databases">
        <title>Genomic Encyclopedia of Type Strains, Phase IV (KMG-IV): sequencing the most valuable type-strain genomes for metagenomic binning, comparative biology and taxonomic classification.</title>
        <authorList>
            <person name="Goeker M."/>
        </authorList>
    </citation>
    <scope>NUCLEOTIDE SEQUENCE</scope>
    <source>
        <strain evidence="1">DSM 24202</strain>
    </source>
</reference>
<proteinExistence type="predicted"/>
<name>A0AAE3VFM3_9BACT</name>
<accession>A0AAE3VFM3</accession>
<protein>
    <submittedName>
        <fullName evidence="1">Uncharacterized protein</fullName>
    </submittedName>
</protein>
<organism evidence="1 2">
    <name type="scientific">Oligosphaera ethanolica</name>
    <dbReference type="NCBI Taxonomy" id="760260"/>
    <lineage>
        <taxon>Bacteria</taxon>
        <taxon>Pseudomonadati</taxon>
        <taxon>Lentisphaerota</taxon>
        <taxon>Oligosphaeria</taxon>
        <taxon>Oligosphaerales</taxon>
        <taxon>Oligosphaeraceae</taxon>
        <taxon>Oligosphaera</taxon>
    </lineage>
</organism>
<sequence>MTILSPIFRRLPAALSVLIFLSVATLLHAAVPAGWEPAIYCRRAEGNLRFTAAWGSREVIQFLVYHEASGRSVQVELSPTTLNAVEITPDGRHTPLAATSYFAPLAADVERQDMPVTIKFREDDWSFYLDGVIRASMASPFLLPAEVYWPQRSRGMSRDSLRFQPVPRVGFASDFMIEEGAPNELYPWLIQQGNWRIHTAQAEAVARPETNQKRAQEAPLTADKSPNFYSLKGGGKNEEAVITMGYDFFDNYHFTGAVQPVKGEAGLVFYHRNVLLADAAGDAAATDAEPVAPDPAHAEFYALTLVYDSANPEEREMRLWRQRAGVRRMLARARVALYDNQWYMPGVKAHGNEIICYLDQHEVFRVRELLPIGGKIGLYARTPEEIRFDDVTLKPHLPIDLRDMPALRYNALQSSNGAFNLHERGVADDAALRVSNNRRDAELIIGRAHSRNMAFAATVAPAGDACELALIAGWQGASGSHWRFQIERAGGNETTRLLRHDADGTVTEIDRQEQPAGDEPARLMVDATEPGILRCLRNGVLLHFVEYEGELTGANGLWVKAGGTAEFRELSLSAERFQYKEQEQKNPVFRTDSFMRHWASPEGQWVGGPHDALWHKGDFFGDYAMRMPCVPDSELNLAVADNAAAGAVQLRIKDGKLLLSTAMAGADEPALQEFALIAPEGKDISALDYEVFHEGQWLWVTVDGKTALRQRLNQQLKKLGTRAMVKGMTLAHLARSRATRVNVIDEFFNESPHAWLANGGDWQIINRFQCTPSWSHMIGEAPEGLAAFWRKQVFGGDLTLEFYAGTRHGFYDEAGNLNCTIMAAETSAGSGYTAACTEWDQNLSQNWTTLYKNGRALARTDSYLVPRRRKGMFRRVLNPLVAQGRPIHGAWFYIKLRKIGDSLEYYFDDELIFKETDPEMIQEGLVGIWTFVHSITLAQIKIAFGSERPRSFPVAMLPVDDTLLAAAPTAAAATPAAAAETPAAAAETPAAAAPPAAAAAPYHWEATAGGFPLDSLAGHLWQQRDSVGQSQLTPFALNADALHYRNLLGGGDMRMTATLPPVLLQDLAGWRFKMKRTAAARVNLFYSVGSLNAKGVYEPRWRLFHQISGPDFSDGPWRLSGSSELVPVDSVEPDRQQWTELTAWIPSRFRAPGERGEKQYARLEGFGLQELDAMANGIWGNGPGQAYAVSHLRPIFYGVPELKLPEGATVSFRKQLTDFVRRNRTTKPEELTAVLKAESVPGANSVWLEMYHGRQALVQQLEWISLPEEVPVSFAWDGDAKDAVRLSCTADYVDRRFAAAGISFAGERLRVLRENDEYRLALLPRTAAVQKAIAAGSISFLVNSGSSEKELALATAPGERRNSPPLLMAVEGFSPVCMSFENGSQEPLVYAGRPRMAFESDDGVNHALTVRNTALGQELATPFNMGFSIANYPVVQFRYRAWDMAQISLAFQNYHYVRLAADDSDNATAVRYGHDLRMDEQWYSWIGVAADAFTREPYAVNRFMPKGFRFASIGSPDQTGRYSRWQLDDLVFGPAVAKAEQLTFTPSYYDADGVTAVLTALLPGERPWAERSADELAALNWQRHDVGKAITPEIKDLAQGVHHLLVKAVDSHGAESTPMDMPFLWDNVAPALSHEIAASQNPAHNGKQLLVTLKSDGGAPWSIEKASFLIAGKEQALPQWTNSFIHGKDADRLELNYPFLFRNHLNAAKDGDVLEFAIDNIVDGAGNSHPRYVVPIKVEHSSDKTGPSWYAFTFADSVNWFWNWDGYCHRTAQFSPAQHNGLDVIHNLGESPYLNHRTYYATGTISQAVSWRPSRHPCLSFRLMTPHYRAGAVIQAILTTTAGKNYTISLNKANDDGNELNRSVNFTWENNKWLHFSFNVRDMLSKIGVDAKALADMEIKTVAIQRRGVQHNESLSLDDFFIHGLPADKEKGDVLRWTAFDASGVASLLATCVDAAGKDLWAHEFTDLRATDLAVLRAKVKGSQWFRCQAKDHAGNLSVPFWLPIYGE</sequence>
<evidence type="ECO:0000313" key="1">
    <source>
        <dbReference type="EMBL" id="MDQ0289623.1"/>
    </source>
</evidence>
<comment type="caution">
    <text evidence="1">The sequence shown here is derived from an EMBL/GenBank/DDBJ whole genome shotgun (WGS) entry which is preliminary data.</text>
</comment>
<dbReference type="RefSeq" id="WP_307261079.1">
    <property type="nucleotide sequence ID" value="NZ_JAUSVL010000001.1"/>
</dbReference>
<evidence type="ECO:0000313" key="2">
    <source>
        <dbReference type="Proteomes" id="UP001238163"/>
    </source>
</evidence>
<dbReference type="Gene3D" id="2.60.120.560">
    <property type="entry name" value="Exo-inulinase, domain 1"/>
    <property type="match status" value="1"/>
</dbReference>
<keyword evidence="2" id="KW-1185">Reference proteome</keyword>
<gene>
    <name evidence="1" type="ORF">J3R75_001730</name>
</gene>
<dbReference type="EMBL" id="JAUSVL010000001">
    <property type="protein sequence ID" value="MDQ0289623.1"/>
    <property type="molecule type" value="Genomic_DNA"/>
</dbReference>
<dbReference type="Gene3D" id="2.60.120.200">
    <property type="match status" value="1"/>
</dbReference>
<dbReference type="Proteomes" id="UP001238163">
    <property type="component" value="Unassembled WGS sequence"/>
</dbReference>